<name>A0A7S2KIH2_BIGNA</name>
<keyword evidence="2" id="KW-0812">Transmembrane</keyword>
<evidence type="ECO:0000256" key="2">
    <source>
        <dbReference type="SAM" id="Phobius"/>
    </source>
</evidence>
<keyword evidence="2" id="KW-0472">Membrane</keyword>
<sequence>MMDAAQPFLAGASSDSKNEAKIVGGEDLLAMMNRLEHPCLHFFDKRGWGKVRILFSIIFPASSALFAATFFVDFKFLQYLNAFWLLLVSFTSLVFSWNLYSDYRKVIAVKTIFFQTFELRDVHAQTRDGTNVLKEKIKNLQKLKDHLIDVLSKMEKYKTSLASNVESISEVQKRTSDQLKEGVLLSERVEDYFREKMDSAIKNLKNTSRASVEERLRFINILLDEVGGGMITEYVLFVFLANDMNEDHIRLYNQYGREEFNRFMKMMHKHEHDILESKAENRLFALGTPIATFSPAEGRNKMRRNRVLEQIEKWIEGANAKALEKRIQSLKNLRAQVQNLADEVQADLKSHS</sequence>
<keyword evidence="2" id="KW-1133">Transmembrane helix</keyword>
<organism evidence="3">
    <name type="scientific">Bigelowiella natans</name>
    <name type="common">Pedinomonas minutissima</name>
    <name type="synonym">Chlorarachnion sp. (strain CCMP621)</name>
    <dbReference type="NCBI Taxonomy" id="227086"/>
    <lineage>
        <taxon>Eukaryota</taxon>
        <taxon>Sar</taxon>
        <taxon>Rhizaria</taxon>
        <taxon>Cercozoa</taxon>
        <taxon>Chlorarachniophyceae</taxon>
        <taxon>Bigelowiella</taxon>
    </lineage>
</organism>
<proteinExistence type="predicted"/>
<evidence type="ECO:0000256" key="1">
    <source>
        <dbReference type="SAM" id="Coils"/>
    </source>
</evidence>
<keyword evidence="1" id="KW-0175">Coiled coil</keyword>
<dbReference type="AlphaFoldDB" id="A0A7S2KIH2"/>
<feature type="transmembrane region" description="Helical" evidence="2">
    <location>
        <begin position="78"/>
        <end position="100"/>
    </location>
</feature>
<feature type="coiled-coil region" evidence="1">
    <location>
        <begin position="320"/>
        <end position="350"/>
    </location>
</feature>
<evidence type="ECO:0000313" key="3">
    <source>
        <dbReference type="EMBL" id="CAD9576443.1"/>
    </source>
</evidence>
<protein>
    <submittedName>
        <fullName evidence="3">Uncharacterized protein</fullName>
    </submittedName>
</protein>
<feature type="transmembrane region" description="Helical" evidence="2">
    <location>
        <begin position="53"/>
        <end position="72"/>
    </location>
</feature>
<accession>A0A7S2KIH2</accession>
<reference evidence="3" key="1">
    <citation type="submission" date="2021-01" db="EMBL/GenBank/DDBJ databases">
        <authorList>
            <person name="Corre E."/>
            <person name="Pelletier E."/>
            <person name="Niang G."/>
            <person name="Scheremetjew M."/>
            <person name="Finn R."/>
            <person name="Kale V."/>
            <person name="Holt S."/>
            <person name="Cochrane G."/>
            <person name="Meng A."/>
            <person name="Brown T."/>
            <person name="Cohen L."/>
        </authorList>
    </citation>
    <scope>NUCLEOTIDE SEQUENCE</scope>
    <source>
        <strain evidence="3">CCMP1258.1</strain>
    </source>
</reference>
<dbReference type="EMBL" id="HBHA01000313">
    <property type="protein sequence ID" value="CAD9576443.1"/>
    <property type="molecule type" value="Transcribed_RNA"/>
</dbReference>
<gene>
    <name evidence="3" type="ORF">BIGN1055_LOCUS200</name>
</gene>